<dbReference type="Pfam" id="PF00171">
    <property type="entry name" value="Aldedh"/>
    <property type="match status" value="1"/>
</dbReference>
<dbReference type="PROSITE" id="PS00687">
    <property type="entry name" value="ALDEHYDE_DEHYDR_GLU"/>
    <property type="match status" value="1"/>
</dbReference>
<evidence type="ECO:0000256" key="5">
    <source>
        <dbReference type="ARBA" id="ARBA00024226"/>
    </source>
</evidence>
<keyword evidence="4" id="KW-0520">NAD</keyword>
<evidence type="ECO:0000259" key="9">
    <source>
        <dbReference type="Pfam" id="PF00171"/>
    </source>
</evidence>
<reference evidence="11" key="1">
    <citation type="journal article" date="2017" name="Nat. Microbiol.">
        <title>Global analysis of biosynthetic gene clusters reveals vast potential of secondary metabolite production in Penicillium species.</title>
        <authorList>
            <person name="Nielsen J.C."/>
            <person name="Grijseels S."/>
            <person name="Prigent S."/>
            <person name="Ji B."/>
            <person name="Dainat J."/>
            <person name="Nielsen K.F."/>
            <person name="Frisvad J.C."/>
            <person name="Workman M."/>
            <person name="Nielsen J."/>
        </authorList>
    </citation>
    <scope>NUCLEOTIDE SEQUENCE [LARGE SCALE GENOMIC DNA]</scope>
    <source>
        <strain evidence="11">IBT 11843</strain>
    </source>
</reference>
<evidence type="ECO:0000256" key="3">
    <source>
        <dbReference type="ARBA" id="ARBA00023002"/>
    </source>
</evidence>
<dbReference type="InterPro" id="IPR016160">
    <property type="entry name" value="Ald_DH_CS_CYS"/>
</dbReference>
<evidence type="ECO:0000313" key="11">
    <source>
        <dbReference type="Proteomes" id="UP000191522"/>
    </source>
</evidence>
<evidence type="ECO:0000256" key="4">
    <source>
        <dbReference type="ARBA" id="ARBA00023027"/>
    </source>
</evidence>
<evidence type="ECO:0000256" key="2">
    <source>
        <dbReference type="ARBA" id="ARBA00022723"/>
    </source>
</evidence>
<dbReference type="SUPFAM" id="SSF53720">
    <property type="entry name" value="ALDH-like"/>
    <property type="match status" value="1"/>
</dbReference>
<dbReference type="InterPro" id="IPR016161">
    <property type="entry name" value="Ald_DH/histidinol_DH"/>
</dbReference>
<dbReference type="STRING" id="69771.A0A1V6PPT3"/>
<accession>A0A1V6PPT3</accession>
<comment type="catalytic activity">
    <reaction evidence="6">
        <text>an aldehyde + NAD(+) + H2O = a carboxylate + NADH + 2 H(+)</text>
        <dbReference type="Rhea" id="RHEA:16185"/>
        <dbReference type="ChEBI" id="CHEBI:15377"/>
        <dbReference type="ChEBI" id="CHEBI:15378"/>
        <dbReference type="ChEBI" id="CHEBI:17478"/>
        <dbReference type="ChEBI" id="CHEBI:29067"/>
        <dbReference type="ChEBI" id="CHEBI:57540"/>
        <dbReference type="ChEBI" id="CHEBI:57945"/>
        <dbReference type="EC" id="1.2.1.3"/>
    </reaction>
</comment>
<gene>
    <name evidence="10" type="ORF">PENDEC_c001G04665</name>
</gene>
<sequence>MYSELDESSYCIIASLSATKRRRCESFTYKWSSPCFSFPSDVRGGVSWQRKIICSCASSSSLEIHFTILAAMSLPFPPRELYYDGQVRPASSGKTFRTVNPATATPLADIQVASNADIDAAIAAGERAFPSWSQTPPIVRARILQKAALLLRERNDEIARVETLDCGKAFSETSTVDVVTGADVLEYYANLIGGGGLNGETTQLREDAWVYTKKAPLGVCAGIGAWNYPIQIALWKSAPCLAAGNTMVYKPSEFTPLHAQILAQIYTEAGLPAGVFNVVNGAGDVGAYLTSHPTIAKVSFTGQVATGKKVAGAAGGNMKYVTMELGGKSPLIVCPDADLENAVNGAMMANFYSTGQVCTNGTRVFVPRAMKAAFEKLLLEKISYVRAGPLFDEQTNFGPLSSAIHHEKVVSYIRYGIETDRATLLCGGPEKPTVPQDLQAGYWVKPTVFTDCTDSMRIVKEEIFGPVMSILYYDTVEEAVQRANATELGLAAGVFTKDLNQAHRVIDQLQAGITWVNTWGESPAEMAVGGWKGSGLGVENGRRSIEAWVQNKSTLVEMSGAVATVFAKL</sequence>
<dbReference type="CDD" id="cd07090">
    <property type="entry name" value="ALDH_F9_TMBADH"/>
    <property type="match status" value="1"/>
</dbReference>
<dbReference type="Proteomes" id="UP000191522">
    <property type="component" value="Unassembled WGS sequence"/>
</dbReference>
<name>A0A1V6PPT3_PENDC</name>
<keyword evidence="3 8" id="KW-0560">Oxidoreductase</keyword>
<dbReference type="GO" id="GO:0046872">
    <property type="term" value="F:metal ion binding"/>
    <property type="evidence" value="ECO:0007669"/>
    <property type="project" value="UniProtKB-KW"/>
</dbReference>
<dbReference type="InterPro" id="IPR016163">
    <property type="entry name" value="Ald_DH_C"/>
</dbReference>
<dbReference type="InterPro" id="IPR016162">
    <property type="entry name" value="Ald_DH_N"/>
</dbReference>
<evidence type="ECO:0000256" key="7">
    <source>
        <dbReference type="PROSITE-ProRule" id="PRU10007"/>
    </source>
</evidence>
<organism evidence="10 11">
    <name type="scientific">Penicillium decumbens</name>
    <dbReference type="NCBI Taxonomy" id="69771"/>
    <lineage>
        <taxon>Eukaryota</taxon>
        <taxon>Fungi</taxon>
        <taxon>Dikarya</taxon>
        <taxon>Ascomycota</taxon>
        <taxon>Pezizomycotina</taxon>
        <taxon>Eurotiomycetes</taxon>
        <taxon>Eurotiomycetidae</taxon>
        <taxon>Eurotiales</taxon>
        <taxon>Aspergillaceae</taxon>
        <taxon>Penicillium</taxon>
    </lineage>
</organism>
<keyword evidence="11" id="KW-1185">Reference proteome</keyword>
<dbReference type="InterPro" id="IPR029510">
    <property type="entry name" value="Ald_DH_CS_GLU"/>
</dbReference>
<dbReference type="AlphaFoldDB" id="A0A1V6PPT3"/>
<dbReference type="NCBIfam" id="NF009725">
    <property type="entry name" value="PRK13252.1"/>
    <property type="match status" value="1"/>
</dbReference>
<dbReference type="Gene3D" id="3.40.605.10">
    <property type="entry name" value="Aldehyde Dehydrogenase, Chain A, domain 1"/>
    <property type="match status" value="1"/>
</dbReference>
<dbReference type="EMBL" id="MDYL01000001">
    <property type="protein sequence ID" value="OQD78692.1"/>
    <property type="molecule type" value="Genomic_DNA"/>
</dbReference>
<evidence type="ECO:0000256" key="8">
    <source>
        <dbReference type="RuleBase" id="RU003345"/>
    </source>
</evidence>
<keyword evidence="2" id="KW-0479">Metal-binding</keyword>
<dbReference type="InterPro" id="IPR015590">
    <property type="entry name" value="Aldehyde_DH_dom"/>
</dbReference>
<evidence type="ECO:0000256" key="6">
    <source>
        <dbReference type="ARBA" id="ARBA00049194"/>
    </source>
</evidence>
<protein>
    <recommendedName>
        <fullName evidence="5">aldehyde dehydrogenase (NAD(+))</fullName>
        <ecNumber evidence="5">1.2.1.3</ecNumber>
    </recommendedName>
</protein>
<feature type="domain" description="Aldehyde dehydrogenase" evidence="9">
    <location>
        <begin position="91"/>
        <end position="553"/>
    </location>
</feature>
<evidence type="ECO:0000256" key="1">
    <source>
        <dbReference type="ARBA" id="ARBA00009986"/>
    </source>
</evidence>
<dbReference type="Gene3D" id="3.40.309.10">
    <property type="entry name" value="Aldehyde Dehydrogenase, Chain A, domain 2"/>
    <property type="match status" value="1"/>
</dbReference>
<comment type="similarity">
    <text evidence="1 8">Belongs to the aldehyde dehydrogenase family.</text>
</comment>
<dbReference type="OMA" id="CREGIRM"/>
<proteinExistence type="inferred from homology"/>
<comment type="caution">
    <text evidence="10">The sequence shown here is derived from an EMBL/GenBank/DDBJ whole genome shotgun (WGS) entry which is preliminary data.</text>
</comment>
<dbReference type="GO" id="GO:0004029">
    <property type="term" value="F:aldehyde dehydrogenase (NAD+) activity"/>
    <property type="evidence" value="ECO:0007669"/>
    <property type="project" value="UniProtKB-EC"/>
</dbReference>
<dbReference type="EC" id="1.2.1.3" evidence="5"/>
<feature type="active site" evidence="7">
    <location>
        <position position="324"/>
    </location>
</feature>
<dbReference type="OrthoDB" id="310895at2759"/>
<dbReference type="PANTHER" id="PTHR11699">
    <property type="entry name" value="ALDEHYDE DEHYDROGENASE-RELATED"/>
    <property type="match status" value="1"/>
</dbReference>
<dbReference type="PROSITE" id="PS00070">
    <property type="entry name" value="ALDEHYDE_DEHYDR_CYS"/>
    <property type="match status" value="1"/>
</dbReference>
<dbReference type="FunFam" id="3.40.605.10:FF:000007">
    <property type="entry name" value="NAD/NADP-dependent betaine aldehyde dehydrogenase"/>
    <property type="match status" value="1"/>
</dbReference>
<evidence type="ECO:0000313" key="10">
    <source>
        <dbReference type="EMBL" id="OQD78692.1"/>
    </source>
</evidence>
<dbReference type="FunFam" id="3.40.309.10:FF:000014">
    <property type="entry name" value="NAD/NADP-dependent betaine aldehyde dehydrogenase"/>
    <property type="match status" value="1"/>
</dbReference>